<reference evidence="29" key="1">
    <citation type="submission" date="2021-02" db="EMBL/GenBank/DDBJ databases">
        <authorList>
            <person name="Nowell W R."/>
        </authorList>
    </citation>
    <scope>NUCLEOTIDE SEQUENCE</scope>
    <source>
        <strain evidence="29">Ploen Becks lab</strain>
    </source>
</reference>
<dbReference type="FunFam" id="2.60.40.1910:FF:000008">
    <property type="entry name" value="Aminopeptidase"/>
    <property type="match status" value="1"/>
</dbReference>
<dbReference type="Gene3D" id="2.60.40.1730">
    <property type="entry name" value="tricorn interacting facor f3 domain"/>
    <property type="match status" value="2"/>
</dbReference>
<evidence type="ECO:0000256" key="12">
    <source>
        <dbReference type="ARBA" id="ARBA00022729"/>
    </source>
</evidence>
<gene>
    <name evidence="29" type="ORF">OXX778_LOCUS1091</name>
</gene>
<evidence type="ECO:0000256" key="22">
    <source>
        <dbReference type="PIRSR" id="PIRSR634016-3"/>
    </source>
</evidence>
<dbReference type="CDD" id="cd09601">
    <property type="entry name" value="M1_APN-Q_like"/>
    <property type="match status" value="2"/>
</dbReference>
<feature type="domain" description="Peptidase M1 membrane alanine aminopeptidase" evidence="26">
    <location>
        <begin position="425"/>
        <end position="647"/>
    </location>
</feature>
<evidence type="ECO:0000256" key="19">
    <source>
        <dbReference type="ARBA" id="ARBA00023180"/>
    </source>
</evidence>
<comment type="similarity">
    <text evidence="4">Belongs to the peptidase M1 family.</text>
</comment>
<dbReference type="PANTHER" id="PTHR11533">
    <property type="entry name" value="PROTEASE M1 ZINC METALLOPROTEASE"/>
    <property type="match status" value="1"/>
</dbReference>
<feature type="binding site" evidence="22">
    <location>
        <position position="1423"/>
    </location>
    <ligand>
        <name>Zn(2+)</name>
        <dbReference type="ChEBI" id="CHEBI:29105"/>
        <note>catalytic</note>
    </ligand>
</feature>
<dbReference type="InterPro" id="IPR001930">
    <property type="entry name" value="Peptidase_M1"/>
</dbReference>
<keyword evidence="30" id="KW-1185">Reference proteome</keyword>
<dbReference type="FunFam" id="1.10.390.10:FF:000016">
    <property type="entry name" value="Glutamyl aminopeptidase"/>
    <property type="match status" value="1"/>
</dbReference>
<dbReference type="GO" id="GO:0005737">
    <property type="term" value="C:cytoplasm"/>
    <property type="evidence" value="ECO:0007669"/>
    <property type="project" value="TreeGrafter"/>
</dbReference>
<dbReference type="Pfam" id="PF11838">
    <property type="entry name" value="ERAP1_C"/>
    <property type="match status" value="2"/>
</dbReference>
<dbReference type="InterPro" id="IPR045357">
    <property type="entry name" value="Aminopeptidase_N-like_N"/>
</dbReference>
<comment type="subcellular location">
    <subcellularLocation>
        <location evidence="3">Cell membrane</location>
    </subcellularLocation>
    <subcellularLocation>
        <location evidence="2">Membrane</location>
        <topology evidence="2">Single-pass membrane protein</topology>
    </subcellularLocation>
</comment>
<evidence type="ECO:0000256" key="21">
    <source>
        <dbReference type="PIRSR" id="PIRSR634016-1"/>
    </source>
</evidence>
<feature type="binding site" evidence="22">
    <location>
        <position position="1404"/>
    </location>
    <ligand>
        <name>Zn(2+)</name>
        <dbReference type="ChEBI" id="CHEBI:29105"/>
        <note>catalytic</note>
    </ligand>
</feature>
<organism evidence="29 30">
    <name type="scientific">Brachionus calyciflorus</name>
    <dbReference type="NCBI Taxonomy" id="104777"/>
    <lineage>
        <taxon>Eukaryota</taxon>
        <taxon>Metazoa</taxon>
        <taxon>Spiralia</taxon>
        <taxon>Gnathifera</taxon>
        <taxon>Rotifera</taxon>
        <taxon>Eurotatoria</taxon>
        <taxon>Monogononta</taxon>
        <taxon>Pseudotrocha</taxon>
        <taxon>Ploima</taxon>
        <taxon>Brachionidae</taxon>
        <taxon>Brachionus</taxon>
    </lineage>
</organism>
<dbReference type="GO" id="GO:0070006">
    <property type="term" value="F:metalloaminopeptidase activity"/>
    <property type="evidence" value="ECO:0007669"/>
    <property type="project" value="TreeGrafter"/>
</dbReference>
<keyword evidence="13" id="KW-0378">Hydrolase</keyword>
<evidence type="ECO:0000256" key="10">
    <source>
        <dbReference type="ARBA" id="ARBA00022692"/>
    </source>
</evidence>
<dbReference type="SUPFAM" id="SSF55486">
    <property type="entry name" value="Metalloproteases ('zincins'), catalytic domain"/>
    <property type="match status" value="2"/>
</dbReference>
<evidence type="ECO:0000256" key="3">
    <source>
        <dbReference type="ARBA" id="ARBA00004236"/>
    </source>
</evidence>
<dbReference type="EC" id="3.4.11.2" evidence="5"/>
<keyword evidence="10 25" id="KW-0812">Transmembrane</keyword>
<evidence type="ECO:0000256" key="17">
    <source>
        <dbReference type="ARBA" id="ARBA00023136"/>
    </source>
</evidence>
<evidence type="ECO:0000256" key="15">
    <source>
        <dbReference type="ARBA" id="ARBA00022989"/>
    </source>
</evidence>
<comment type="catalytic activity">
    <reaction evidence="1">
        <text>Release of an N-terminal amino acid, Xaa-|-Yaa- from a peptide, amide or arylamide. Xaa is preferably Ala, but may be most amino acids including Pro (slow action). When a terminal hydrophobic residue is followed by a prolyl residue, the two may be released as an intact Xaa-Pro dipeptide.</text>
        <dbReference type="EC" id="3.4.11.2"/>
    </reaction>
</comment>
<dbReference type="Pfam" id="PF01433">
    <property type="entry name" value="Peptidase_M1"/>
    <property type="match status" value="2"/>
</dbReference>
<dbReference type="InterPro" id="IPR034016">
    <property type="entry name" value="M1_APN-typ"/>
</dbReference>
<keyword evidence="16" id="KW-0482">Metalloprotease</keyword>
<evidence type="ECO:0000256" key="9">
    <source>
        <dbReference type="ARBA" id="ARBA00022670"/>
    </source>
</evidence>
<evidence type="ECO:0000256" key="20">
    <source>
        <dbReference type="ARBA" id="ARBA00042613"/>
    </source>
</evidence>
<name>A0A813M4I2_9BILA</name>
<evidence type="ECO:0000256" key="2">
    <source>
        <dbReference type="ARBA" id="ARBA00004167"/>
    </source>
</evidence>
<dbReference type="Gene3D" id="1.25.50.20">
    <property type="match status" value="2"/>
</dbReference>
<dbReference type="InterPro" id="IPR014782">
    <property type="entry name" value="Peptidase_M1_dom"/>
</dbReference>
<keyword evidence="17 25" id="KW-0472">Membrane</keyword>
<dbReference type="OrthoDB" id="510539at2759"/>
<evidence type="ECO:0000256" key="25">
    <source>
        <dbReference type="SAM" id="Phobius"/>
    </source>
</evidence>
<feature type="transmembrane region" description="Helical" evidence="25">
    <location>
        <begin position="22"/>
        <end position="44"/>
    </location>
</feature>
<evidence type="ECO:0000256" key="7">
    <source>
        <dbReference type="ARBA" id="ARBA00022438"/>
    </source>
</evidence>
<evidence type="ECO:0000256" key="4">
    <source>
        <dbReference type="ARBA" id="ARBA00010136"/>
    </source>
</evidence>
<dbReference type="GO" id="GO:0042277">
    <property type="term" value="F:peptide binding"/>
    <property type="evidence" value="ECO:0007669"/>
    <property type="project" value="TreeGrafter"/>
</dbReference>
<evidence type="ECO:0000256" key="23">
    <source>
        <dbReference type="PIRSR" id="PIRSR634016-4"/>
    </source>
</evidence>
<dbReference type="GO" id="GO:0016285">
    <property type="term" value="F:alanyl aminopeptidase activity"/>
    <property type="evidence" value="ECO:0007669"/>
    <property type="project" value="UniProtKB-EC"/>
</dbReference>
<evidence type="ECO:0000256" key="14">
    <source>
        <dbReference type="ARBA" id="ARBA00022833"/>
    </source>
</evidence>
<accession>A0A813M4I2</accession>
<keyword evidence="19" id="KW-0325">Glycoprotein</keyword>
<protein>
    <recommendedName>
        <fullName evidence="6">Aminopeptidase N</fullName>
        <ecNumber evidence="5">3.4.11.2</ecNumber>
    </recommendedName>
    <alternativeName>
        <fullName evidence="20">Microsomal aminopeptidase</fullName>
    </alternativeName>
</protein>
<dbReference type="PANTHER" id="PTHR11533:SF294">
    <property type="entry name" value="THYROTROPIN-RELEASING HORMONE-DEGRADING ECTOENZYME"/>
    <property type="match status" value="1"/>
</dbReference>
<evidence type="ECO:0000313" key="30">
    <source>
        <dbReference type="Proteomes" id="UP000663879"/>
    </source>
</evidence>
<evidence type="ECO:0000259" key="28">
    <source>
        <dbReference type="Pfam" id="PF17900"/>
    </source>
</evidence>
<feature type="domain" description="ERAP1-like C-terminal" evidence="27">
    <location>
        <begin position="1640"/>
        <end position="1956"/>
    </location>
</feature>
<feature type="binding site" evidence="22">
    <location>
        <position position="1400"/>
    </location>
    <ligand>
        <name>Zn(2+)</name>
        <dbReference type="ChEBI" id="CHEBI:29105"/>
        <note>catalytic</note>
    </ligand>
</feature>
<evidence type="ECO:0000256" key="8">
    <source>
        <dbReference type="ARBA" id="ARBA00022475"/>
    </source>
</evidence>
<comment type="caution">
    <text evidence="29">The sequence shown here is derived from an EMBL/GenBank/DDBJ whole genome shotgun (WGS) entry which is preliminary data.</text>
</comment>
<feature type="active site" description="Proton acceptor" evidence="21">
    <location>
        <position position="1401"/>
    </location>
</feature>
<dbReference type="GO" id="GO:0005886">
    <property type="term" value="C:plasma membrane"/>
    <property type="evidence" value="ECO:0007669"/>
    <property type="project" value="UniProtKB-SubCell"/>
</dbReference>
<keyword evidence="9" id="KW-0645">Protease</keyword>
<feature type="domain" description="Peptidase M1 membrane alanine aminopeptidase" evidence="26">
    <location>
        <begin position="1329"/>
        <end position="1552"/>
    </location>
</feature>
<evidence type="ECO:0000313" key="29">
    <source>
        <dbReference type="EMBL" id="CAF0711353.1"/>
    </source>
</evidence>
<keyword evidence="11 22" id="KW-0479">Metal-binding</keyword>
<dbReference type="Proteomes" id="UP000663879">
    <property type="component" value="Unassembled WGS sequence"/>
</dbReference>
<feature type="domain" description="Aminopeptidase N-like N-terminal" evidence="28">
    <location>
        <begin position="186"/>
        <end position="386"/>
    </location>
</feature>
<dbReference type="GO" id="GO:0043171">
    <property type="term" value="P:peptide catabolic process"/>
    <property type="evidence" value="ECO:0007669"/>
    <property type="project" value="TreeGrafter"/>
</dbReference>
<evidence type="ECO:0000259" key="26">
    <source>
        <dbReference type="Pfam" id="PF01433"/>
    </source>
</evidence>
<keyword evidence="15 25" id="KW-1133">Transmembrane helix</keyword>
<feature type="site" description="Transition state stabilizer" evidence="23">
    <location>
        <position position="1485"/>
    </location>
</feature>
<dbReference type="GO" id="GO:0006508">
    <property type="term" value="P:proteolysis"/>
    <property type="evidence" value="ECO:0007669"/>
    <property type="project" value="UniProtKB-KW"/>
</dbReference>
<dbReference type="GO" id="GO:0008270">
    <property type="term" value="F:zinc ion binding"/>
    <property type="evidence" value="ECO:0007669"/>
    <property type="project" value="InterPro"/>
</dbReference>
<keyword evidence="7" id="KW-0031">Aminopeptidase</keyword>
<evidence type="ECO:0000256" key="6">
    <source>
        <dbReference type="ARBA" id="ARBA00015611"/>
    </source>
</evidence>
<dbReference type="Gene3D" id="2.60.40.1910">
    <property type="match status" value="2"/>
</dbReference>
<feature type="compositionally biased region" description="Polar residues" evidence="24">
    <location>
        <begin position="160"/>
        <end position="175"/>
    </location>
</feature>
<comment type="cofactor">
    <cofactor evidence="22">
        <name>Zn(2+)</name>
        <dbReference type="ChEBI" id="CHEBI:29105"/>
    </cofactor>
    <text evidence="22">Binds 1 zinc ion per subunit.</text>
</comment>
<dbReference type="FunFam" id="1.10.390.10:FF:000013">
    <property type="entry name" value="Aminopeptidase N"/>
    <property type="match status" value="1"/>
</dbReference>
<dbReference type="FunFam" id="2.60.40.1730:FF:000013">
    <property type="entry name" value="Aminopeptidase"/>
    <property type="match status" value="1"/>
</dbReference>
<dbReference type="PRINTS" id="PR00756">
    <property type="entry name" value="ALADIPTASE"/>
</dbReference>
<dbReference type="SUPFAM" id="SSF63737">
    <property type="entry name" value="Leukotriene A4 hydrolase N-terminal domain"/>
    <property type="match status" value="2"/>
</dbReference>
<dbReference type="InterPro" id="IPR024571">
    <property type="entry name" value="ERAP1-like_C_dom"/>
</dbReference>
<feature type="compositionally biased region" description="Low complexity" evidence="24">
    <location>
        <begin position="84"/>
        <end position="159"/>
    </location>
</feature>
<dbReference type="Gene3D" id="1.10.390.10">
    <property type="entry name" value="Neutral Protease Domain 2"/>
    <property type="match status" value="2"/>
</dbReference>
<evidence type="ECO:0000256" key="11">
    <source>
        <dbReference type="ARBA" id="ARBA00022723"/>
    </source>
</evidence>
<feature type="domain" description="Aminopeptidase N-like N-terminal" evidence="28">
    <location>
        <begin position="1094"/>
        <end position="1291"/>
    </location>
</feature>
<dbReference type="InterPro" id="IPR027268">
    <property type="entry name" value="Peptidase_M4/M1_CTD_sf"/>
</dbReference>
<feature type="domain" description="ERAP1-like C-terminal" evidence="27">
    <location>
        <begin position="743"/>
        <end position="1058"/>
    </location>
</feature>
<evidence type="ECO:0000256" key="1">
    <source>
        <dbReference type="ARBA" id="ARBA00000098"/>
    </source>
</evidence>
<dbReference type="Pfam" id="PF17900">
    <property type="entry name" value="Peptidase_M1_N"/>
    <property type="match status" value="2"/>
</dbReference>
<dbReference type="FunFam" id="1.25.50.20:FF:000001">
    <property type="entry name" value="Aminopeptidase"/>
    <property type="match status" value="2"/>
</dbReference>
<feature type="region of interest" description="Disordered" evidence="24">
    <location>
        <begin position="84"/>
        <end position="180"/>
    </location>
</feature>
<keyword evidence="8" id="KW-1003">Cell membrane</keyword>
<keyword evidence="12" id="KW-0732">Signal</keyword>
<evidence type="ECO:0000256" key="24">
    <source>
        <dbReference type="SAM" id="MobiDB-lite"/>
    </source>
</evidence>
<keyword evidence="14 22" id="KW-0862">Zinc</keyword>
<proteinExistence type="inferred from homology"/>
<evidence type="ECO:0000256" key="18">
    <source>
        <dbReference type="ARBA" id="ARBA00023157"/>
    </source>
</evidence>
<evidence type="ECO:0000259" key="27">
    <source>
        <dbReference type="Pfam" id="PF11838"/>
    </source>
</evidence>
<evidence type="ECO:0000256" key="16">
    <source>
        <dbReference type="ARBA" id="ARBA00023049"/>
    </source>
</evidence>
<evidence type="ECO:0000256" key="13">
    <source>
        <dbReference type="ARBA" id="ARBA00022801"/>
    </source>
</evidence>
<keyword evidence="18" id="KW-1015">Disulfide bond</keyword>
<evidence type="ECO:0000256" key="5">
    <source>
        <dbReference type="ARBA" id="ARBA00012564"/>
    </source>
</evidence>
<dbReference type="EMBL" id="CAJNOC010000064">
    <property type="protein sequence ID" value="CAF0711353.1"/>
    <property type="molecule type" value="Genomic_DNA"/>
</dbReference>
<dbReference type="InterPro" id="IPR042097">
    <property type="entry name" value="Aminopeptidase_N-like_N_sf"/>
</dbReference>
<dbReference type="GO" id="GO:0005615">
    <property type="term" value="C:extracellular space"/>
    <property type="evidence" value="ECO:0007669"/>
    <property type="project" value="TreeGrafter"/>
</dbReference>
<sequence length="1977" mass="228521">MQIEDGSSLQPVKSGFYLTKKIGIIIGITFSVILTGTILATYFGKPNKCSSDLKGECQNLACSNPNLIQTWNTICFSTLAPTTISSTTTKSSSTRPIDTTSTITSTTTARSSSSTSAETTSTTARSSSSTSAETTSTTTKSSSTRPIETTSTTISSSTPNQVNNNTSFMTTSGPQPLNYRLPTDLKPTYYDLTIQPFFKVDEEPFEYNGTVSIDFVCEKNTNQLVLQMKDLDLDNSTLMLSGINDTTFSQKTNLKWTYNSITHLLVIDLENQSFKQNFLYRFSANFKGYTKNDDLGFYKSSYVDDNGQKKWLVTSQLEYIEARKSFICFDEPGFKAIFKIKIIHHKSLDVMSNMPIVKQENVTGSNGDYDWIMTEFNETVPMSTYLVAILISDFKCREGISESNYSNVQVKVCARPNAYDQLDLALNSSVDILRFFENYYQVKYPLEKLDHAGVPDFKYGAMENWGLAIYKETNFLFNDKSTQATESNVVRIIAHEISHMWFGNLVTPKWWNDLWLNEGFARFAEHVGSDAVKKHWRMFDRLFDLLMNVIQSDSSDTTRPVSLDVNTPEEIDANIDPTITYGKGSSIVKMLLYVLGEDTFRNGIEKYFKKYAYQNVDQFDLWNTLYEQAKNENKLTGVNITNVMTSWTKQKGHPVVHVKRINSTHISVSQNRFVLDSNAAQSSLKDVLWYVPLTLSVEKIGSKDSSFTNQVNPYNLFDKIIWIDPSKYEVILNLNQSLASDNFLIANLDMATFCRINYDENNWKLISDQLLTNNKELSNRTRAQLISDVFSLAQALYLSPEIALNHVKYLDNEFDYLPWSVFLNRIKYFTNILDTSFVYDELQSYLQKLVKPYYTKLGWIEDVQKDLWTERLVRNNLVQYACQIELPECIETAKMYFNEYVETGDMKNLPSQLRNVMLCAGIQYGTSKDFNFIFNKAKNTNDTTLRNDFYAGLSCSKEQYLLSRYLNDQLNTSSLITAIRNVLNKPSGNSLAWQFLKNNWNFIYEKFNSSTTFSNLLLDLSIRFSSQEQLNDVENFFKEKELTNSLKKDFNTTINRIQSNINWMKNGLNAVGNWLSQQQTSIEIEYRLPKNLIPNSYHFKIQPYIGTNETWDNDKSFTFDGEIAINFTCNISTNKIVFHALDLELHTESFTITSNDDKTGLNIEKRYTEDKVTNFITINMNKPCMQNAQYILNMKYKGLIIPNLYGFYRSSYIDQSGKRIYLATTHFQPTDARRAIPCFDEPAMKANFKLTMKRHQNFTSSFFNTPIVKNQTEGDWIIDEFDWTPKMSTYLVAFVVSNFESFSEKSSTNITVDIAAKPESIKNDEGRHAMDEAKKVLDFFQEYFDVKYPLEKSTQIAVPDFNAGAMENWGLVIYRENQLLYNPTRDTISDKRRVSVVVSHELAHQWFGNLVTPAWWNDLWLNEGFASWVEYLGYNHTHPEWRDLDFFFVQKLGPFVQDSLESSHPISVPVKDPSQINSLFDAISYSKGASIIRMMNAFLTENTFKKGVSNYLKNYSYDNAEQDNLWYYLTEQAYSDGTLDRSLSVKTIMDTWTLKKGYPVVHVERDYLNNQIKLSQKWFLLNPTNKIQYTDEYKNYKWYVPFTYTSKDNADFDFETRPNWLKPDDKELTLNTTGVQSDSWIIGNLRHAAFLRVNYDQQNWNLLINQLNNDHTVINPINRAELLDDSFNLGRAELVDQVLFLNITKYLVNEEDSLPFVPAFNGLDSISTLIDDEYEIFELFKSFYIGILNNTYNRLDWNDVNDTDLDLQLSTLRIMCNLGLNDCIEKAKFHFNNWIDNDIPLESNLKNIIYRTVIKYSDDKTWYKLYQRTISTTDNSEKLRMFRGLASSRDPLLLSFLLKQSSDPNVIRLQDSTSLISYVAFNTYGRRLTYDYLEENWNELVQKFGSVSFTLPSLVESITRSLNSNYYLNRINEFVKRNPELGVAAEAFEQAIENIKINIRWKVKNLESIHQWLKSNN</sequence>
<dbReference type="InterPro" id="IPR050344">
    <property type="entry name" value="Peptidase_M1_aminopeptidases"/>
</dbReference>